<dbReference type="OrthoDB" id="2143914at2759"/>
<keyword evidence="2" id="KW-1185">Reference proteome</keyword>
<dbReference type="EMBL" id="HG792016">
    <property type="protein sequence ID" value="CDM32422.1"/>
    <property type="molecule type" value="Genomic_DNA"/>
</dbReference>
<reference evidence="1" key="1">
    <citation type="journal article" date="2014" name="Nat. Commun.">
        <title>Multiple recent horizontal transfers of a large genomic region in cheese making fungi.</title>
        <authorList>
            <person name="Cheeseman K."/>
            <person name="Ropars J."/>
            <person name="Renault P."/>
            <person name="Dupont J."/>
            <person name="Gouzy J."/>
            <person name="Branca A."/>
            <person name="Abraham A.L."/>
            <person name="Ceppi M."/>
            <person name="Conseiller E."/>
            <person name="Debuchy R."/>
            <person name="Malagnac F."/>
            <person name="Goarin A."/>
            <person name="Silar P."/>
            <person name="Lacoste S."/>
            <person name="Sallet E."/>
            <person name="Bensimon A."/>
            <person name="Giraud T."/>
            <person name="Brygoo Y."/>
        </authorList>
    </citation>
    <scope>NUCLEOTIDE SEQUENCE [LARGE SCALE GENOMIC DNA]</scope>
    <source>
        <strain evidence="1">FM164</strain>
    </source>
</reference>
<accession>W6QSG3</accession>
<organism evidence="1 2">
    <name type="scientific">Penicillium roqueforti (strain FM164)</name>
    <dbReference type="NCBI Taxonomy" id="1365484"/>
    <lineage>
        <taxon>Eukaryota</taxon>
        <taxon>Fungi</taxon>
        <taxon>Dikarya</taxon>
        <taxon>Ascomycota</taxon>
        <taxon>Pezizomycotina</taxon>
        <taxon>Eurotiomycetes</taxon>
        <taxon>Eurotiomycetidae</taxon>
        <taxon>Eurotiales</taxon>
        <taxon>Aspergillaceae</taxon>
        <taxon>Penicillium</taxon>
    </lineage>
</organism>
<evidence type="ECO:0000313" key="2">
    <source>
        <dbReference type="Proteomes" id="UP000030686"/>
    </source>
</evidence>
<gene>
    <name evidence="1" type="ORF">PROQFM164_S02g002573</name>
</gene>
<sequence length="185" mass="20975">MDFLSTSLGRDTNVAISNIYIASRELLNDISSSDLGDTRIKVDELGSKPAAYVIGKSMPAKKYNRYPISESYMVISQEKDRAAVYNNKGELQRCDTESLSNDPYGPDDTDYVGESGKDIYRNSIPFYRLKRVRRPTVQLKPRPPRQNTKRLLVDEAVQFKVAVDQSSPISLYNIETIPIRGFLTR</sequence>
<evidence type="ECO:0000313" key="1">
    <source>
        <dbReference type="EMBL" id="CDM32422.1"/>
    </source>
</evidence>
<protein>
    <submittedName>
        <fullName evidence="1">Genomic scaffold, ProqFM164S02</fullName>
    </submittedName>
</protein>
<name>W6QSG3_PENRF</name>
<dbReference type="AlphaFoldDB" id="W6QSG3"/>
<dbReference type="Proteomes" id="UP000030686">
    <property type="component" value="Unassembled WGS sequence"/>
</dbReference>
<proteinExistence type="predicted"/>